<proteinExistence type="predicted"/>
<dbReference type="Pfam" id="PF08242">
    <property type="entry name" value="Methyltransf_12"/>
    <property type="match status" value="1"/>
</dbReference>
<dbReference type="PANTHER" id="PTHR43861">
    <property type="entry name" value="TRANS-ACONITATE 2-METHYLTRANSFERASE-RELATED"/>
    <property type="match status" value="1"/>
</dbReference>
<dbReference type="InterPro" id="IPR013217">
    <property type="entry name" value="Methyltransf_12"/>
</dbReference>
<dbReference type="EMBL" id="BARU01029670">
    <property type="protein sequence ID" value="GAH69567.1"/>
    <property type="molecule type" value="Genomic_DNA"/>
</dbReference>
<reference evidence="2" key="1">
    <citation type="journal article" date="2014" name="Front. Microbiol.">
        <title>High frequency of phylogenetically diverse reductive dehalogenase-homologous genes in deep subseafloor sedimentary metagenomes.</title>
        <authorList>
            <person name="Kawai M."/>
            <person name="Futagami T."/>
            <person name="Toyoda A."/>
            <person name="Takaki Y."/>
            <person name="Nishi S."/>
            <person name="Hori S."/>
            <person name="Arai W."/>
            <person name="Tsubouchi T."/>
            <person name="Morono Y."/>
            <person name="Uchiyama I."/>
            <person name="Ito T."/>
            <person name="Fujiyama A."/>
            <person name="Inagaki F."/>
            <person name="Takami H."/>
        </authorList>
    </citation>
    <scope>NUCLEOTIDE SEQUENCE</scope>
    <source>
        <strain evidence="2">Expedition CK06-06</strain>
    </source>
</reference>
<feature type="domain" description="Methyltransferase type 12" evidence="1">
    <location>
        <begin position="59"/>
        <end position="143"/>
    </location>
</feature>
<protein>
    <recommendedName>
        <fullName evidence="1">Methyltransferase type 12 domain-containing protein</fullName>
    </recommendedName>
</protein>
<organism evidence="2">
    <name type="scientific">marine sediment metagenome</name>
    <dbReference type="NCBI Taxonomy" id="412755"/>
    <lineage>
        <taxon>unclassified sequences</taxon>
        <taxon>metagenomes</taxon>
        <taxon>ecological metagenomes</taxon>
    </lineage>
</organism>
<sequence length="144" mass="17149">MKIDYHKYVFDNNKFVGKFEDMYQNEKTDYDSWLQSDLRDYGYQLSLAILNQYNFNKILDIGCGKGLFTSLLKKKNNEVVGIDVSLTAVKKAMRSYPDIDFQCFNVNRKYYIRIFEEYGKFDLIVCKEVLSYMKDWKKIVESLS</sequence>
<evidence type="ECO:0000313" key="2">
    <source>
        <dbReference type="EMBL" id="GAH69567.1"/>
    </source>
</evidence>
<dbReference type="Gene3D" id="3.40.50.150">
    <property type="entry name" value="Vaccinia Virus protein VP39"/>
    <property type="match status" value="1"/>
</dbReference>
<accession>X1HJC1</accession>
<comment type="caution">
    <text evidence="2">The sequence shown here is derived from an EMBL/GenBank/DDBJ whole genome shotgun (WGS) entry which is preliminary data.</text>
</comment>
<dbReference type="AlphaFoldDB" id="X1HJC1"/>
<dbReference type="SUPFAM" id="SSF53335">
    <property type="entry name" value="S-adenosyl-L-methionine-dependent methyltransferases"/>
    <property type="match status" value="1"/>
</dbReference>
<gene>
    <name evidence="2" type="ORF">S03H2_47158</name>
</gene>
<dbReference type="InterPro" id="IPR029063">
    <property type="entry name" value="SAM-dependent_MTases_sf"/>
</dbReference>
<evidence type="ECO:0000259" key="1">
    <source>
        <dbReference type="Pfam" id="PF08242"/>
    </source>
</evidence>
<feature type="non-terminal residue" evidence="2">
    <location>
        <position position="144"/>
    </location>
</feature>
<dbReference type="CDD" id="cd02440">
    <property type="entry name" value="AdoMet_MTases"/>
    <property type="match status" value="1"/>
</dbReference>
<name>X1HJC1_9ZZZZ</name>